<reference evidence="5" key="1">
    <citation type="submission" date="2006-10" db="EMBL/GenBank/DDBJ databases">
        <authorList>
            <person name="Amadeo P."/>
            <person name="Zhao Q."/>
            <person name="Wortman J."/>
            <person name="Fraser-Liggett C."/>
            <person name="Carlton J."/>
        </authorList>
    </citation>
    <scope>NUCLEOTIDE SEQUENCE</scope>
    <source>
        <strain evidence="5">G3</strain>
    </source>
</reference>
<gene>
    <name evidence="5" type="ORF">TVAG_222560</name>
</gene>
<proteinExistence type="predicted"/>
<evidence type="ECO:0000256" key="4">
    <source>
        <dbReference type="SAM" id="MobiDB-lite"/>
    </source>
</evidence>
<dbReference type="InParanoid" id="A2F5D2"/>
<keyword evidence="1" id="KW-0853">WD repeat</keyword>
<dbReference type="OrthoDB" id="5578278at2759"/>
<dbReference type="KEGG" id="tva:4757715"/>
<dbReference type="GO" id="GO:0036064">
    <property type="term" value="C:ciliary basal body"/>
    <property type="evidence" value="ECO:0000318"/>
    <property type="project" value="GO_Central"/>
</dbReference>
<evidence type="ECO:0000256" key="2">
    <source>
        <dbReference type="ARBA" id="ARBA00022737"/>
    </source>
</evidence>
<keyword evidence="3" id="KW-0175">Coiled coil</keyword>
<evidence type="ECO:0008006" key="7">
    <source>
        <dbReference type="Google" id="ProtNLM"/>
    </source>
</evidence>
<feature type="coiled-coil region" evidence="3">
    <location>
        <begin position="285"/>
        <end position="394"/>
    </location>
</feature>
<feature type="compositionally biased region" description="Basic and acidic residues" evidence="4">
    <location>
        <begin position="461"/>
        <end position="482"/>
    </location>
</feature>
<dbReference type="VEuPathDB" id="TrichDB:TVAG_222560"/>
<dbReference type="AlphaFoldDB" id="A2F5D2"/>
<evidence type="ECO:0000313" key="6">
    <source>
        <dbReference type="Proteomes" id="UP000001542"/>
    </source>
</evidence>
<keyword evidence="2" id="KW-0677">Repeat</keyword>
<dbReference type="InterPro" id="IPR051570">
    <property type="entry name" value="TBC1_cilium_biogenesis"/>
</dbReference>
<dbReference type="Proteomes" id="UP000001542">
    <property type="component" value="Unassembled WGS sequence"/>
</dbReference>
<feature type="region of interest" description="Disordered" evidence="4">
    <location>
        <begin position="455"/>
        <end position="492"/>
    </location>
</feature>
<sequence>MIGSGSAIGTVVGDDSHIVAKIGKDIGAKSLFNKKLLIELIMKRYSFPENHRPLMWRYILRIPMNDEQYTTLASQPVHPTIRLLPNSLPIRFSAVSHRLMRILSALVYWHPPLAECDWLPALVYPFLVIFGRDKLATFEVIMTVITNWCSEWLHFIPNPPITILSRIDKIARRHGGEAPLARAWPALRSFCGEVASTEVAKMILDNILSFKPVFIEYLIASYALLKPGSIIDEFNYKFVINRARKFFEQEAATSPNQNNFSPLPHGYYPILPIVEKSQMWREKELQRIRSEAEQTRQQAALVKEIEQESTRIEMQRQSWMAERQFLRDIEEIQMDEFRRREKEQLMRENLTEERQIAQRLERMKERKIEEENAITEWQDEIKKVEDETKQIVDMRRENWGRWLNLKEESAKVDKQQVDQELYLLQQKENLFGNQLDEHKRVMDEAAQEEAKILGDAVRNSQKLEDEKNDLRQSLERARRNQEKSFSFTRQKL</sequence>
<dbReference type="PANTHER" id="PTHR19853:SF1">
    <property type="entry name" value="TBC1 DOMAIN FAMILY MEMBER 31"/>
    <property type="match status" value="1"/>
</dbReference>
<protein>
    <recommendedName>
        <fullName evidence="7">Rab-GAP TBC domain-containing protein</fullName>
    </recommendedName>
</protein>
<dbReference type="EMBL" id="DS113621">
    <property type="protein sequence ID" value="EAX99895.1"/>
    <property type="molecule type" value="Genomic_DNA"/>
</dbReference>
<organism evidence="5 6">
    <name type="scientific">Trichomonas vaginalis (strain ATCC PRA-98 / G3)</name>
    <dbReference type="NCBI Taxonomy" id="412133"/>
    <lineage>
        <taxon>Eukaryota</taxon>
        <taxon>Metamonada</taxon>
        <taxon>Parabasalia</taxon>
        <taxon>Trichomonadida</taxon>
        <taxon>Trichomonadidae</taxon>
        <taxon>Trichomonas</taxon>
    </lineage>
</organism>
<name>A2F5D2_TRIV3</name>
<dbReference type="PANTHER" id="PTHR19853">
    <property type="entry name" value="WD REPEAT CONTAINING PROTEIN 3 WDR3"/>
    <property type="match status" value="1"/>
</dbReference>
<accession>A2F5D2</accession>
<reference evidence="5" key="2">
    <citation type="journal article" date="2007" name="Science">
        <title>Draft genome sequence of the sexually transmitted pathogen Trichomonas vaginalis.</title>
        <authorList>
            <person name="Carlton J.M."/>
            <person name="Hirt R.P."/>
            <person name="Silva J.C."/>
            <person name="Delcher A.L."/>
            <person name="Schatz M."/>
            <person name="Zhao Q."/>
            <person name="Wortman J.R."/>
            <person name="Bidwell S.L."/>
            <person name="Alsmark U.C.M."/>
            <person name="Besteiro S."/>
            <person name="Sicheritz-Ponten T."/>
            <person name="Noel C.J."/>
            <person name="Dacks J.B."/>
            <person name="Foster P.G."/>
            <person name="Simillion C."/>
            <person name="Van de Peer Y."/>
            <person name="Miranda-Saavedra D."/>
            <person name="Barton G.J."/>
            <person name="Westrop G.D."/>
            <person name="Mueller S."/>
            <person name="Dessi D."/>
            <person name="Fiori P.L."/>
            <person name="Ren Q."/>
            <person name="Paulsen I."/>
            <person name="Zhang H."/>
            <person name="Bastida-Corcuera F.D."/>
            <person name="Simoes-Barbosa A."/>
            <person name="Brown M.T."/>
            <person name="Hayes R.D."/>
            <person name="Mukherjee M."/>
            <person name="Okumura C.Y."/>
            <person name="Schneider R."/>
            <person name="Smith A.J."/>
            <person name="Vanacova S."/>
            <person name="Villalvazo M."/>
            <person name="Haas B.J."/>
            <person name="Pertea M."/>
            <person name="Feldblyum T.V."/>
            <person name="Utterback T.R."/>
            <person name="Shu C.L."/>
            <person name="Osoegawa K."/>
            <person name="de Jong P.J."/>
            <person name="Hrdy I."/>
            <person name="Horvathova L."/>
            <person name="Zubacova Z."/>
            <person name="Dolezal P."/>
            <person name="Malik S.B."/>
            <person name="Logsdon J.M. Jr."/>
            <person name="Henze K."/>
            <person name="Gupta A."/>
            <person name="Wang C.C."/>
            <person name="Dunne R.L."/>
            <person name="Upcroft J.A."/>
            <person name="Upcroft P."/>
            <person name="White O."/>
            <person name="Salzberg S.L."/>
            <person name="Tang P."/>
            <person name="Chiu C.-H."/>
            <person name="Lee Y.-S."/>
            <person name="Embley T.M."/>
            <person name="Coombs G.H."/>
            <person name="Mottram J.C."/>
            <person name="Tachezy J."/>
            <person name="Fraser-Liggett C.M."/>
            <person name="Johnson P.J."/>
        </authorList>
    </citation>
    <scope>NUCLEOTIDE SEQUENCE [LARGE SCALE GENOMIC DNA]</scope>
    <source>
        <strain evidence="5">G3</strain>
    </source>
</reference>
<evidence type="ECO:0000313" key="5">
    <source>
        <dbReference type="EMBL" id="EAX99895.1"/>
    </source>
</evidence>
<evidence type="ECO:0000256" key="3">
    <source>
        <dbReference type="SAM" id="Coils"/>
    </source>
</evidence>
<dbReference type="STRING" id="5722.A2F5D2"/>
<keyword evidence="6" id="KW-1185">Reference proteome</keyword>
<dbReference type="GO" id="GO:0060271">
    <property type="term" value="P:cilium assembly"/>
    <property type="evidence" value="ECO:0000318"/>
    <property type="project" value="GO_Central"/>
</dbReference>
<evidence type="ECO:0000256" key="1">
    <source>
        <dbReference type="ARBA" id="ARBA00022574"/>
    </source>
</evidence>
<feature type="compositionally biased region" description="Polar residues" evidence="4">
    <location>
        <begin position="483"/>
        <end position="492"/>
    </location>
</feature>
<dbReference type="VEuPathDB" id="TrichDB:TVAGG3_1031880"/>
<dbReference type="RefSeq" id="XP_001312825.1">
    <property type="nucleotide sequence ID" value="XM_001312824.1"/>
</dbReference>
<dbReference type="eggNOG" id="KOG1093">
    <property type="taxonomic scope" value="Eukaryota"/>
</dbReference>